<dbReference type="AlphaFoldDB" id="J4WYD3"/>
<reference evidence="2 3" key="1">
    <citation type="journal article" date="2012" name="ISME J.">
        <title>Genomic insights to SAR86, an abundant and uncultivated marine bacterial lineage.</title>
        <authorList>
            <person name="Dupont C.L."/>
            <person name="Rusch D.B."/>
            <person name="Yooseph S."/>
            <person name="Lombardo M.J."/>
            <person name="Richter R.A."/>
            <person name="Valas R."/>
            <person name="Novotny M."/>
            <person name="Yee-Greenbaum J."/>
            <person name="Selengut J.D."/>
            <person name="Haft D.H."/>
            <person name="Halpern A.L."/>
            <person name="Lasken R.S."/>
            <person name="Nealson K."/>
            <person name="Friedman R."/>
            <person name="Venter J.C."/>
        </authorList>
    </citation>
    <scope>NUCLEOTIDE SEQUENCE [LARGE SCALE GENOMIC DNA]</scope>
</reference>
<dbReference type="EMBL" id="JH611185">
    <property type="protein sequence ID" value="EJP72850.1"/>
    <property type="molecule type" value="Genomic_DNA"/>
</dbReference>
<evidence type="ECO:0000313" key="2">
    <source>
        <dbReference type="EMBL" id="EJP72850.1"/>
    </source>
</evidence>
<dbReference type="SUPFAM" id="SSF158682">
    <property type="entry name" value="TerB-like"/>
    <property type="match status" value="1"/>
</dbReference>
<feature type="domain" description="Co-chaperone DjlA N-terminal" evidence="1">
    <location>
        <begin position="30"/>
        <end position="134"/>
    </location>
</feature>
<sequence>MIKFFKNLFNNKNVINASPLKDEFDIHSTSLVLAYEVARSDGEIDINEIEYLKSLIDDSECKDDILNQLEEFSENSTSFYNLIKDINDNCSLDQKEGIIRLLWDVAYSDEFLEVHEERIIRRIADLIMIKDIRVLRLKDDSKNLK</sequence>
<proteinExistence type="predicted"/>
<dbReference type="CDD" id="cd07313">
    <property type="entry name" value="terB_like_2"/>
    <property type="match status" value="1"/>
</dbReference>
<evidence type="ECO:0000259" key="1">
    <source>
        <dbReference type="Pfam" id="PF05099"/>
    </source>
</evidence>
<feature type="non-terminal residue" evidence="2">
    <location>
        <position position="145"/>
    </location>
</feature>
<evidence type="ECO:0000313" key="3">
    <source>
        <dbReference type="Proteomes" id="UP000010116"/>
    </source>
</evidence>
<dbReference type="InterPro" id="IPR007791">
    <property type="entry name" value="DjlA_N"/>
</dbReference>
<dbReference type="InterPro" id="IPR029024">
    <property type="entry name" value="TerB-like"/>
</dbReference>
<name>J4WYD3_9GAMM</name>
<protein>
    <recommendedName>
        <fullName evidence="1">Co-chaperone DjlA N-terminal domain-containing protein</fullName>
    </recommendedName>
</protein>
<organism evidence="2 3">
    <name type="scientific">SAR86 cluster bacterium SAR86B</name>
    <dbReference type="NCBI Taxonomy" id="1123867"/>
    <lineage>
        <taxon>Bacteria</taxon>
        <taxon>Pseudomonadati</taxon>
        <taxon>Pseudomonadota</taxon>
        <taxon>Gammaproteobacteria</taxon>
        <taxon>SAR86 cluster</taxon>
    </lineage>
</organism>
<dbReference type="Pfam" id="PF05099">
    <property type="entry name" value="TerB"/>
    <property type="match status" value="1"/>
</dbReference>
<gene>
    <name evidence="2" type="ORF">NT02SARS_0707</name>
</gene>
<dbReference type="Proteomes" id="UP000010116">
    <property type="component" value="Unassembled WGS sequence"/>
</dbReference>
<dbReference type="HOGENOM" id="CLU_111095_4_0_6"/>
<dbReference type="Gene3D" id="1.10.3680.10">
    <property type="entry name" value="TerB-like"/>
    <property type="match status" value="1"/>
</dbReference>
<accession>J4WYD3</accession>